<reference evidence="4" key="1">
    <citation type="submission" date="2016-06" db="EMBL/GenBank/DDBJ databases">
        <authorList>
            <person name="Varghese N."/>
            <person name="Submissions Spin"/>
        </authorList>
    </citation>
    <scope>NUCLEOTIDE SEQUENCE [LARGE SCALE GENOMIC DNA]</scope>
    <source>
        <strain evidence="4">DSM 44830</strain>
    </source>
</reference>
<feature type="transmembrane region" description="Helical" evidence="2">
    <location>
        <begin position="117"/>
        <end position="140"/>
    </location>
</feature>
<protein>
    <submittedName>
        <fullName evidence="3">Uncharacterized protein</fullName>
    </submittedName>
</protein>
<gene>
    <name evidence="3" type="ORF">GA0070564_101797</name>
</gene>
<keyword evidence="2" id="KW-1133">Transmembrane helix</keyword>
<keyword evidence="2" id="KW-0472">Membrane</keyword>
<organism evidence="3 4">
    <name type="scientific">Micromonospora mirobrigensis</name>
    <dbReference type="NCBI Taxonomy" id="262898"/>
    <lineage>
        <taxon>Bacteria</taxon>
        <taxon>Bacillati</taxon>
        <taxon>Actinomycetota</taxon>
        <taxon>Actinomycetes</taxon>
        <taxon>Micromonosporales</taxon>
        <taxon>Micromonosporaceae</taxon>
        <taxon>Micromonospora</taxon>
    </lineage>
</organism>
<dbReference type="AlphaFoldDB" id="A0A1C4UXP6"/>
<dbReference type="Proteomes" id="UP000199504">
    <property type="component" value="Unassembled WGS sequence"/>
</dbReference>
<evidence type="ECO:0000313" key="4">
    <source>
        <dbReference type="Proteomes" id="UP000199504"/>
    </source>
</evidence>
<keyword evidence="4" id="KW-1185">Reference proteome</keyword>
<keyword evidence="2" id="KW-0812">Transmembrane</keyword>
<name>A0A1C4UXP6_9ACTN</name>
<evidence type="ECO:0000256" key="2">
    <source>
        <dbReference type="SAM" id="Phobius"/>
    </source>
</evidence>
<accession>A0A1C4UXP6</accession>
<feature type="compositionally biased region" description="Pro residues" evidence="1">
    <location>
        <begin position="72"/>
        <end position="84"/>
    </location>
</feature>
<sequence>MDPGGVTTALVASDGVTTPSGASPDDDYWRRPDPAGPPDSPASGRQRSPGDGTSGEDAGGVPGGPAAAGYTGPPPTSPPPPGWRPPVHIQGTPPRRLPPQDMAALDADEQRAQRVTWGMGAVTGVVLLVLLCLLCSRAFLRG</sequence>
<dbReference type="EMBL" id="FMCX01000001">
    <property type="protein sequence ID" value="SCE76490.1"/>
    <property type="molecule type" value="Genomic_DNA"/>
</dbReference>
<evidence type="ECO:0000256" key="1">
    <source>
        <dbReference type="SAM" id="MobiDB-lite"/>
    </source>
</evidence>
<evidence type="ECO:0000313" key="3">
    <source>
        <dbReference type="EMBL" id="SCE76490.1"/>
    </source>
</evidence>
<feature type="region of interest" description="Disordered" evidence="1">
    <location>
        <begin position="1"/>
        <end position="108"/>
    </location>
</feature>
<proteinExistence type="predicted"/>